<dbReference type="SMART" id="SM00382">
    <property type="entry name" value="AAA"/>
    <property type="match status" value="1"/>
</dbReference>
<dbReference type="InterPro" id="IPR047854">
    <property type="entry name" value="RFC_lid"/>
</dbReference>
<dbReference type="EMBL" id="CCXY01000048">
    <property type="protein sequence ID" value="CEG11377.1"/>
    <property type="molecule type" value="Genomic_DNA"/>
</dbReference>
<keyword evidence="2" id="KW-0547">Nucleotide-binding</keyword>
<keyword evidence="3" id="KW-0067">ATP-binding</keyword>
<dbReference type="PANTHER" id="PTHR23389:SF6">
    <property type="entry name" value="REPLICATION FACTOR C SUBUNIT 1"/>
    <property type="match status" value="1"/>
</dbReference>
<dbReference type="Pfam" id="PF21960">
    <property type="entry name" value="RCF1-5-like_lid"/>
    <property type="match status" value="1"/>
</dbReference>
<dbReference type="GO" id="GO:0016887">
    <property type="term" value="F:ATP hydrolysis activity"/>
    <property type="evidence" value="ECO:0007669"/>
    <property type="project" value="InterPro"/>
</dbReference>
<keyword evidence="1" id="KW-0235">DNA replication</keyword>
<evidence type="ECO:0000259" key="4">
    <source>
        <dbReference type="SMART" id="SM00382"/>
    </source>
</evidence>
<dbReference type="InterPro" id="IPR003593">
    <property type="entry name" value="AAA+_ATPase"/>
</dbReference>
<organism evidence="5">
    <name type="scientific">groundwater metagenome</name>
    <dbReference type="NCBI Taxonomy" id="717931"/>
    <lineage>
        <taxon>unclassified sequences</taxon>
        <taxon>metagenomes</taxon>
        <taxon>ecological metagenomes</taxon>
    </lineage>
</organism>
<dbReference type="InterPro" id="IPR003959">
    <property type="entry name" value="ATPase_AAA_core"/>
</dbReference>
<feature type="domain" description="AAA+ ATPase" evidence="4">
    <location>
        <begin position="50"/>
        <end position="157"/>
    </location>
</feature>
<name>A0A098E675_9ZZZZ</name>
<reference evidence="5" key="1">
    <citation type="submission" date="2014-09" db="EMBL/GenBank/DDBJ databases">
        <authorList>
            <person name="Probst J Alexander"/>
        </authorList>
    </citation>
    <scope>NUCLEOTIDE SEQUENCE</scope>
</reference>
<dbReference type="Gene3D" id="1.10.8.60">
    <property type="match status" value="1"/>
</dbReference>
<dbReference type="SUPFAM" id="SSF52540">
    <property type="entry name" value="P-loop containing nucleoside triphosphate hydrolases"/>
    <property type="match status" value="1"/>
</dbReference>
<dbReference type="GO" id="GO:0006260">
    <property type="term" value="P:DNA replication"/>
    <property type="evidence" value="ECO:0007669"/>
    <property type="project" value="UniProtKB-KW"/>
</dbReference>
<sequence length="404" mass="46389">MFLEKYAPKKLDDIAEKTAAKEVSEWIKETDSFGKEKGTCKESDKKSKKINMCLLLSGDSGVGKTALINALANEFNYEILYADKENIEHFESYTQMSGLFNKRLIIIDNAENLNFKEILNFIATSKNPIILTTTDARNKKFQGVTKFCKSIEIRKPTYLQVSKVLEKISVAEGIAVDKKIIDEISKNAGGNIRSALIDFEVAATGRKKISESDLVIETRDTTIDIFKGLQRIFKAKNLSESMEAYNEIDEEPKNMLLWFDENIPEEYKRADEIEQAYYLISRADVFLGRITNRQYWGFLRYVNKYIAGISTAKNKVNFSFVRYKFPSFLLKMSRAKGDKAMKREIGKKISPFLHIPSRLSTPYILLFSLLLKKGNMSEKELSNAYKFNDDEIEYLKSYMEGVKI</sequence>
<dbReference type="GO" id="GO:0005524">
    <property type="term" value="F:ATP binding"/>
    <property type="evidence" value="ECO:0007669"/>
    <property type="project" value="UniProtKB-KW"/>
</dbReference>
<dbReference type="Gene3D" id="3.40.50.300">
    <property type="entry name" value="P-loop containing nucleotide triphosphate hydrolases"/>
    <property type="match status" value="1"/>
</dbReference>
<gene>
    <name evidence="5" type="ORF">MSIBF_A1410013</name>
</gene>
<dbReference type="Pfam" id="PF00004">
    <property type="entry name" value="AAA"/>
    <property type="match status" value="1"/>
</dbReference>
<accession>A0A098E675</accession>
<evidence type="ECO:0000256" key="3">
    <source>
        <dbReference type="ARBA" id="ARBA00022840"/>
    </source>
</evidence>
<dbReference type="CDD" id="cd18140">
    <property type="entry name" value="HLD_clamp_RFC"/>
    <property type="match status" value="1"/>
</dbReference>
<dbReference type="PANTHER" id="PTHR23389">
    <property type="entry name" value="CHROMOSOME TRANSMISSION FIDELITY FACTOR 18"/>
    <property type="match status" value="1"/>
</dbReference>
<dbReference type="InterPro" id="IPR027417">
    <property type="entry name" value="P-loop_NTPase"/>
</dbReference>
<dbReference type="AlphaFoldDB" id="A0A098E675"/>
<evidence type="ECO:0000313" key="5">
    <source>
        <dbReference type="EMBL" id="CEG11377.1"/>
    </source>
</evidence>
<protein>
    <submittedName>
        <fullName evidence="5">Putative Replication factor C large subunit</fullName>
    </submittedName>
</protein>
<evidence type="ECO:0000256" key="2">
    <source>
        <dbReference type="ARBA" id="ARBA00022741"/>
    </source>
</evidence>
<evidence type="ECO:0000256" key="1">
    <source>
        <dbReference type="ARBA" id="ARBA00022705"/>
    </source>
</evidence>
<dbReference type="PROSITE" id="PS00675">
    <property type="entry name" value="SIGMA54_INTERACT_1"/>
    <property type="match status" value="1"/>
</dbReference>
<dbReference type="InterPro" id="IPR025662">
    <property type="entry name" value="Sigma_54_int_dom_ATP-bd_1"/>
</dbReference>
<proteinExistence type="predicted"/>